<sequence>MLIFVSLSTTSVFAGVNHFDDGTGGGTTYPDEDTIKPVIHLSETSISLEAVKDNYIPPLCSVTDNKNQLSCIISGEVNDDVPGTYIVAHNAIDLAGNRAITKYLTVDVTEYMGPYYCNIDFVGPIVEENCTNYKYDLFDDYDYYGPATLNDNRLTVPISEDEDVEFNNVTFLPSDFQGIIVWNYDFRASISNYNNLSGHRSYVERMIYFSPEALNYYDLIFTTYPINSSLEWMQEILETPYAKITIYSLYAYLIYTSGSKLLSEVMDKVKNYSSLLGSLSAGIISFSTTEIYDSIVDSLYDSSYNNILESADTDGVNGFDRGILFKQSFQTFRPTYYNPLPEMRSTEITLWDITTGVERFNGADFGTFTVIPLDDIEIFNVN</sequence>
<keyword evidence="2" id="KW-1185">Reference proteome</keyword>
<evidence type="ECO:0000313" key="2">
    <source>
        <dbReference type="Proteomes" id="UP000512167"/>
    </source>
</evidence>
<organism evidence="1 2">
    <name type="scientific">Hujiaoplasma nucleasis</name>
    <dbReference type="NCBI Taxonomy" id="2725268"/>
    <lineage>
        <taxon>Bacteria</taxon>
        <taxon>Bacillati</taxon>
        <taxon>Mycoplasmatota</taxon>
        <taxon>Mollicutes</taxon>
        <taxon>Candidatus Izemoplasmatales</taxon>
        <taxon>Hujiaoplasmataceae</taxon>
        <taxon>Hujiaoplasma</taxon>
    </lineage>
</organism>
<evidence type="ECO:0000313" key="1">
    <source>
        <dbReference type="EMBL" id="QLY40152.1"/>
    </source>
</evidence>
<dbReference type="KEGG" id="tbk:HF295_04460"/>
<name>A0A7L6N3W1_9MOLU</name>
<dbReference type="Gene3D" id="2.60.40.10">
    <property type="entry name" value="Immunoglobulins"/>
    <property type="match status" value="1"/>
</dbReference>
<dbReference type="EMBL" id="CP051151">
    <property type="protein sequence ID" value="QLY40152.1"/>
    <property type="molecule type" value="Genomic_DNA"/>
</dbReference>
<proteinExistence type="predicted"/>
<protein>
    <submittedName>
        <fullName evidence="1">DUF5011 domain-containing protein</fullName>
    </submittedName>
</protein>
<reference evidence="1 2" key="1">
    <citation type="submission" date="2020-04" db="EMBL/GenBank/DDBJ databases">
        <authorList>
            <person name="Zheng R.K."/>
            <person name="Sun C.M."/>
        </authorList>
    </citation>
    <scope>NUCLEOTIDE SEQUENCE [LARGE SCALE GENOMIC DNA]</scope>
    <source>
        <strain evidence="2">zrk29</strain>
    </source>
</reference>
<gene>
    <name evidence="1" type="ORF">HF295_04460</name>
</gene>
<dbReference type="RefSeq" id="WP_312030977.1">
    <property type="nucleotide sequence ID" value="NZ_CP051151.1"/>
</dbReference>
<dbReference type="Proteomes" id="UP000512167">
    <property type="component" value="Chromosome"/>
</dbReference>
<dbReference type="InterPro" id="IPR013783">
    <property type="entry name" value="Ig-like_fold"/>
</dbReference>
<accession>A0A7L6N3W1</accession>
<dbReference type="AlphaFoldDB" id="A0A7L6N3W1"/>